<feature type="non-terminal residue" evidence="1">
    <location>
        <position position="88"/>
    </location>
</feature>
<organism evidence="1 2">
    <name type="scientific">Trifolium pratense</name>
    <name type="common">Red clover</name>
    <dbReference type="NCBI Taxonomy" id="57577"/>
    <lineage>
        <taxon>Eukaryota</taxon>
        <taxon>Viridiplantae</taxon>
        <taxon>Streptophyta</taxon>
        <taxon>Embryophyta</taxon>
        <taxon>Tracheophyta</taxon>
        <taxon>Spermatophyta</taxon>
        <taxon>Magnoliopsida</taxon>
        <taxon>eudicotyledons</taxon>
        <taxon>Gunneridae</taxon>
        <taxon>Pentapetalae</taxon>
        <taxon>rosids</taxon>
        <taxon>fabids</taxon>
        <taxon>Fabales</taxon>
        <taxon>Fabaceae</taxon>
        <taxon>Papilionoideae</taxon>
        <taxon>50 kb inversion clade</taxon>
        <taxon>NPAAA clade</taxon>
        <taxon>Hologalegina</taxon>
        <taxon>IRL clade</taxon>
        <taxon>Trifolieae</taxon>
        <taxon>Trifolium</taxon>
    </lineage>
</organism>
<reference evidence="1 2" key="2">
    <citation type="journal article" date="2017" name="Front. Plant Sci.">
        <title>Gene Classification and Mining of Molecular Markers Useful in Red Clover (Trifolium pratense) Breeding.</title>
        <authorList>
            <person name="Istvanek J."/>
            <person name="Dluhosova J."/>
            <person name="Dluhos P."/>
            <person name="Patkova L."/>
            <person name="Nedelnik J."/>
            <person name="Repkova J."/>
        </authorList>
    </citation>
    <scope>NUCLEOTIDE SEQUENCE [LARGE SCALE GENOMIC DNA]</scope>
    <source>
        <strain evidence="2">cv. Tatra</strain>
        <tissue evidence="1">Young leaves</tissue>
    </source>
</reference>
<dbReference type="Proteomes" id="UP000236291">
    <property type="component" value="Unassembled WGS sequence"/>
</dbReference>
<gene>
    <name evidence="1" type="ORF">L195_g040797</name>
</gene>
<accession>A0A2K3M1T2</accession>
<protein>
    <recommendedName>
        <fullName evidence="3">Werner syndrome-like exonuclease-like protein</fullName>
    </recommendedName>
</protein>
<dbReference type="EMBL" id="ASHM01047087">
    <property type="protein sequence ID" value="PNX84734.1"/>
    <property type="molecule type" value="Genomic_DNA"/>
</dbReference>
<proteinExistence type="predicted"/>
<sequence>MEEDIPYGYVERLFRLNNNVSIITTTVEDREDVTDHYISRFLSATSDSENKTKVFGFDIEWKCGILSASAILIRHHTKLLALLCNSVM</sequence>
<evidence type="ECO:0008006" key="3">
    <source>
        <dbReference type="Google" id="ProtNLM"/>
    </source>
</evidence>
<name>A0A2K3M1T2_TRIPR</name>
<evidence type="ECO:0000313" key="1">
    <source>
        <dbReference type="EMBL" id="PNX84734.1"/>
    </source>
</evidence>
<evidence type="ECO:0000313" key="2">
    <source>
        <dbReference type="Proteomes" id="UP000236291"/>
    </source>
</evidence>
<dbReference type="AlphaFoldDB" id="A0A2K3M1T2"/>
<comment type="caution">
    <text evidence="1">The sequence shown here is derived from an EMBL/GenBank/DDBJ whole genome shotgun (WGS) entry which is preliminary data.</text>
</comment>
<reference evidence="1 2" key="1">
    <citation type="journal article" date="2014" name="Am. J. Bot.">
        <title>Genome assembly and annotation for red clover (Trifolium pratense; Fabaceae).</title>
        <authorList>
            <person name="Istvanek J."/>
            <person name="Jaros M."/>
            <person name="Krenek A."/>
            <person name="Repkova J."/>
        </authorList>
    </citation>
    <scope>NUCLEOTIDE SEQUENCE [LARGE SCALE GENOMIC DNA]</scope>
    <source>
        <strain evidence="2">cv. Tatra</strain>
        <tissue evidence="1">Young leaves</tissue>
    </source>
</reference>